<evidence type="ECO:0000256" key="4">
    <source>
        <dbReference type="ARBA" id="ARBA00037131"/>
    </source>
</evidence>
<dbReference type="PRINTS" id="PR01438">
    <property type="entry name" value="UNVRSLSTRESS"/>
</dbReference>
<evidence type="ECO:0000256" key="1">
    <source>
        <dbReference type="ARBA" id="ARBA00004496"/>
    </source>
</evidence>
<dbReference type="Gene3D" id="3.40.50.12370">
    <property type="match status" value="1"/>
</dbReference>
<dbReference type="PANTHER" id="PTHR47892:SF1">
    <property type="entry name" value="UNIVERSAL STRESS PROTEIN E"/>
    <property type="match status" value="1"/>
</dbReference>
<dbReference type="AlphaFoldDB" id="A0A1H3BMU4"/>
<protein>
    <submittedName>
        <fullName evidence="6">Nucleotide-binding universal stress protein, UspA family</fullName>
    </submittedName>
</protein>
<dbReference type="GO" id="GO:0005737">
    <property type="term" value="C:cytoplasm"/>
    <property type="evidence" value="ECO:0007669"/>
    <property type="project" value="UniProtKB-SubCell"/>
</dbReference>
<dbReference type="PANTHER" id="PTHR47892">
    <property type="entry name" value="UNIVERSAL STRESS PROTEIN E"/>
    <property type="match status" value="1"/>
</dbReference>
<evidence type="ECO:0000256" key="2">
    <source>
        <dbReference type="ARBA" id="ARBA00008791"/>
    </source>
</evidence>
<comment type="function">
    <text evidence="4">Required for resistance to DNA-damaging agents.</text>
</comment>
<evidence type="ECO:0000259" key="5">
    <source>
        <dbReference type="Pfam" id="PF00582"/>
    </source>
</evidence>
<organism evidence="6 7">
    <name type="scientific">Thiocapsa roseopersicina</name>
    <dbReference type="NCBI Taxonomy" id="1058"/>
    <lineage>
        <taxon>Bacteria</taxon>
        <taxon>Pseudomonadati</taxon>
        <taxon>Pseudomonadota</taxon>
        <taxon>Gammaproteobacteria</taxon>
        <taxon>Chromatiales</taxon>
        <taxon>Chromatiaceae</taxon>
        <taxon>Thiocapsa</taxon>
    </lineage>
</organism>
<dbReference type="EMBL" id="FNNZ01000025">
    <property type="protein sequence ID" value="SDX42664.1"/>
    <property type="molecule type" value="Genomic_DNA"/>
</dbReference>
<dbReference type="CDD" id="cd00293">
    <property type="entry name" value="USP-like"/>
    <property type="match status" value="1"/>
</dbReference>
<dbReference type="Pfam" id="PF00582">
    <property type="entry name" value="Usp"/>
    <property type="match status" value="2"/>
</dbReference>
<keyword evidence="7" id="KW-1185">Reference proteome</keyword>
<comment type="similarity">
    <text evidence="2">Belongs to the universal stress protein A family.</text>
</comment>
<proteinExistence type="inferred from homology"/>
<accession>A0A1H3BMU4</accession>
<dbReference type="OrthoDB" id="239260at2"/>
<dbReference type="SUPFAM" id="SSF52402">
    <property type="entry name" value="Adenine nucleotide alpha hydrolases-like"/>
    <property type="match status" value="2"/>
</dbReference>
<sequence length="325" mass="35691">MKRFRNILFVVDPEKGCRSAFERAVLLAENNQAEFVVVDVIPRVSAGFRLRGGGTTAEELQAAATEQRLHRLESLIKPYEPRLGIQLKILTGTPYLEIIREVLRSNHDLVIRPPEDAGWFGRLFGSDDMNLLRQCPCPVWAVKCKGSGSFRRILAAVDVDESSLRPEEMRHAMNLRILEIAGSLALSEFADLHVVHVWDAIGEMLLRGTVVSTPDAEVSAYVDQVRERHANYLTVLLQEVTGILGADALDYLKPKTHLVRGEARRKIPTLARKIGADVVVMGTVGRGGIPGLLMGNTAEAILQQVDCSVLATKPPGFVTSVALDG</sequence>
<dbReference type="InterPro" id="IPR006015">
    <property type="entry name" value="Universal_stress_UspA"/>
</dbReference>
<evidence type="ECO:0000256" key="3">
    <source>
        <dbReference type="ARBA" id="ARBA00022490"/>
    </source>
</evidence>
<feature type="domain" description="UspA" evidence="5">
    <location>
        <begin position="150"/>
        <end position="312"/>
    </location>
</feature>
<dbReference type="Proteomes" id="UP000198816">
    <property type="component" value="Unassembled WGS sequence"/>
</dbReference>
<dbReference type="RefSeq" id="WP_093036669.1">
    <property type="nucleotide sequence ID" value="NZ_FNNZ01000025.1"/>
</dbReference>
<evidence type="ECO:0000313" key="7">
    <source>
        <dbReference type="Proteomes" id="UP000198816"/>
    </source>
</evidence>
<comment type="subcellular location">
    <subcellularLocation>
        <location evidence="1">Cytoplasm</location>
    </subcellularLocation>
</comment>
<evidence type="ECO:0000313" key="6">
    <source>
        <dbReference type="EMBL" id="SDX42664.1"/>
    </source>
</evidence>
<dbReference type="STRING" id="1058.SAMN05421783_12554"/>
<keyword evidence="3" id="KW-0963">Cytoplasm</keyword>
<name>A0A1H3BMU4_THIRO</name>
<dbReference type="InterPro" id="IPR006016">
    <property type="entry name" value="UspA"/>
</dbReference>
<reference evidence="7" key="1">
    <citation type="submission" date="2016-10" db="EMBL/GenBank/DDBJ databases">
        <authorList>
            <person name="Varghese N."/>
            <person name="Submissions S."/>
        </authorList>
    </citation>
    <scope>NUCLEOTIDE SEQUENCE [LARGE SCALE GENOMIC DNA]</scope>
    <source>
        <strain evidence="7">DSM 217</strain>
    </source>
</reference>
<feature type="domain" description="UspA" evidence="5">
    <location>
        <begin position="4"/>
        <end position="143"/>
    </location>
</feature>
<gene>
    <name evidence="6" type="ORF">SAMN05421783_12554</name>
</gene>